<dbReference type="InterPro" id="IPR029063">
    <property type="entry name" value="SAM-dependent_MTases_sf"/>
</dbReference>
<dbReference type="PANTHER" id="PTHR23180:SF399">
    <property type="entry name" value="BLOWN FUSE, ISOFORM A-RELATED"/>
    <property type="match status" value="1"/>
</dbReference>
<organism evidence="15 16">
    <name type="scientific">Oikopleura dioica</name>
    <name type="common">Tunicate</name>
    <dbReference type="NCBI Taxonomy" id="34765"/>
    <lineage>
        <taxon>Eukaryota</taxon>
        <taxon>Metazoa</taxon>
        <taxon>Chordata</taxon>
        <taxon>Tunicata</taxon>
        <taxon>Appendicularia</taxon>
        <taxon>Copelata</taxon>
        <taxon>Oikopleuridae</taxon>
        <taxon>Oikopleura</taxon>
    </lineage>
</organism>
<dbReference type="SUPFAM" id="SSF50729">
    <property type="entry name" value="PH domain-like"/>
    <property type="match status" value="1"/>
</dbReference>
<evidence type="ECO:0000259" key="14">
    <source>
        <dbReference type="PROSITE" id="PS51686"/>
    </source>
</evidence>
<dbReference type="Gene3D" id="3.30.70.1170">
    <property type="entry name" value="Sun protein, domain 3"/>
    <property type="match status" value="1"/>
</dbReference>
<dbReference type="Gene3D" id="3.40.50.150">
    <property type="entry name" value="Vaccinia Virus protein VP39"/>
    <property type="match status" value="1"/>
</dbReference>
<keyword evidence="16" id="KW-1185">Reference proteome</keyword>
<feature type="domain" description="Arf-GAP" evidence="13">
    <location>
        <begin position="429"/>
        <end position="555"/>
    </location>
</feature>
<dbReference type="Gene3D" id="1.10.220.150">
    <property type="entry name" value="Arf GTPase activating protein"/>
    <property type="match status" value="1"/>
</dbReference>
<evidence type="ECO:0000256" key="8">
    <source>
        <dbReference type="PROSITE-ProRule" id="PRU00023"/>
    </source>
</evidence>
<dbReference type="Pfam" id="PF01189">
    <property type="entry name" value="Methyltr_RsmB-F"/>
    <property type="match status" value="1"/>
</dbReference>
<feature type="compositionally biased region" description="Low complexity" evidence="11">
    <location>
        <begin position="398"/>
        <end position="411"/>
    </location>
</feature>
<dbReference type="InterPro" id="IPR004148">
    <property type="entry name" value="BAR_dom"/>
</dbReference>
<dbReference type="SUPFAM" id="SSF57863">
    <property type="entry name" value="ArfGap/RecO-like zinc finger"/>
    <property type="match status" value="1"/>
</dbReference>
<dbReference type="InterPro" id="IPR011993">
    <property type="entry name" value="PH-like_dom_sf"/>
</dbReference>
<dbReference type="SMART" id="SM00233">
    <property type="entry name" value="PH"/>
    <property type="match status" value="1"/>
</dbReference>
<keyword evidence="6" id="KW-0862">Zinc</keyword>
<dbReference type="InterPro" id="IPR036770">
    <property type="entry name" value="Ankyrin_rpt-contain_sf"/>
</dbReference>
<dbReference type="Proteomes" id="UP001158576">
    <property type="component" value="Chromosome XSR"/>
</dbReference>
<feature type="binding site" evidence="10">
    <location>
        <position position="1000"/>
    </location>
    <ligand>
        <name>S-adenosyl-L-methionine</name>
        <dbReference type="ChEBI" id="CHEBI:59789"/>
    </ligand>
</feature>
<dbReference type="CDD" id="cd13250">
    <property type="entry name" value="PH_ACAP"/>
    <property type="match status" value="1"/>
</dbReference>
<dbReference type="InterPro" id="IPR045258">
    <property type="entry name" value="ACAP1/2/3-like"/>
</dbReference>
<feature type="repeat" description="ANK" evidence="8">
    <location>
        <begin position="601"/>
        <end position="633"/>
    </location>
</feature>
<dbReference type="PROSITE" id="PS50297">
    <property type="entry name" value="ANK_REP_REGION"/>
    <property type="match status" value="1"/>
</dbReference>
<feature type="domain" description="SAM-dependent MTase RsmB/NOP-type" evidence="14">
    <location>
        <begin position="866"/>
        <end position="1161"/>
    </location>
</feature>
<dbReference type="PROSITE" id="PS50003">
    <property type="entry name" value="PH_DOMAIN"/>
    <property type="match status" value="1"/>
</dbReference>
<dbReference type="PROSITE" id="PS51686">
    <property type="entry name" value="SAM_MT_RSMB_NOP"/>
    <property type="match status" value="1"/>
</dbReference>
<name>A0ABN7SGA6_OIKDI</name>
<evidence type="ECO:0000256" key="5">
    <source>
        <dbReference type="ARBA" id="ARBA00022771"/>
    </source>
</evidence>
<feature type="binding site" evidence="10">
    <location>
        <position position="1048"/>
    </location>
    <ligand>
        <name>S-adenosyl-L-methionine</name>
        <dbReference type="ChEBI" id="CHEBI:59789"/>
    </ligand>
</feature>
<keyword evidence="1 10" id="KW-0489">Methyltransferase</keyword>
<dbReference type="InterPro" id="IPR001164">
    <property type="entry name" value="ArfGAP_dom"/>
</dbReference>
<dbReference type="InterPro" id="IPR027267">
    <property type="entry name" value="AH/BAR_dom_sf"/>
</dbReference>
<keyword evidence="2 10" id="KW-0808">Transferase</keyword>
<feature type="domain" description="PH" evidence="12">
    <location>
        <begin position="283"/>
        <end position="387"/>
    </location>
</feature>
<evidence type="ECO:0000256" key="2">
    <source>
        <dbReference type="ARBA" id="ARBA00022679"/>
    </source>
</evidence>
<dbReference type="Gene3D" id="1.20.1270.60">
    <property type="entry name" value="Arfaptin homology (AH) domain/BAR domain"/>
    <property type="match status" value="1"/>
</dbReference>
<evidence type="ECO:0000256" key="10">
    <source>
        <dbReference type="PROSITE-ProRule" id="PRU01023"/>
    </source>
</evidence>
<dbReference type="Pfam" id="PF16746">
    <property type="entry name" value="BAR_3"/>
    <property type="match status" value="1"/>
</dbReference>
<dbReference type="Gene3D" id="3.40.30.10">
    <property type="entry name" value="Glutaredoxin"/>
    <property type="match status" value="1"/>
</dbReference>
<feature type="active site" description="Nucleophile" evidence="10">
    <location>
        <position position="1099"/>
    </location>
</feature>
<reference evidence="15 16" key="1">
    <citation type="submission" date="2021-04" db="EMBL/GenBank/DDBJ databases">
        <authorList>
            <person name="Bliznina A."/>
        </authorList>
    </citation>
    <scope>NUCLEOTIDE SEQUENCE [LARGE SCALE GENOMIC DNA]</scope>
</reference>
<evidence type="ECO:0000256" key="7">
    <source>
        <dbReference type="ARBA" id="ARBA00022884"/>
    </source>
</evidence>
<protein>
    <submittedName>
        <fullName evidence="15">Oidioi.mRNA.OKI2018_I69.XSR.g15917.t1.cds</fullName>
    </submittedName>
</protein>
<evidence type="ECO:0000256" key="9">
    <source>
        <dbReference type="PROSITE-ProRule" id="PRU00288"/>
    </source>
</evidence>
<dbReference type="PANTHER" id="PTHR23180">
    <property type="entry name" value="CENTAURIN/ARF"/>
    <property type="match status" value="1"/>
</dbReference>
<dbReference type="Pfam" id="PF01412">
    <property type="entry name" value="ArfGap"/>
    <property type="match status" value="1"/>
</dbReference>
<comment type="similarity">
    <text evidence="10">Belongs to the class I-like SAM-binding methyltransferase superfamily. RsmB/NOP family.</text>
</comment>
<dbReference type="PRINTS" id="PR00405">
    <property type="entry name" value="REVINTRACTNG"/>
</dbReference>
<keyword evidence="3 10" id="KW-0949">S-adenosyl-L-methionine</keyword>
<dbReference type="SUPFAM" id="SSF103657">
    <property type="entry name" value="BAR/IMD domain-like"/>
    <property type="match status" value="1"/>
</dbReference>
<dbReference type="CDD" id="cd08204">
    <property type="entry name" value="ArfGap"/>
    <property type="match status" value="1"/>
</dbReference>
<evidence type="ECO:0000313" key="16">
    <source>
        <dbReference type="Proteomes" id="UP001158576"/>
    </source>
</evidence>
<accession>A0ABN7SGA6</accession>
<dbReference type="PROSITE" id="PS50088">
    <property type="entry name" value="ANK_REPEAT"/>
    <property type="match status" value="1"/>
</dbReference>
<dbReference type="InterPro" id="IPR002110">
    <property type="entry name" value="Ankyrin_rpt"/>
</dbReference>
<evidence type="ECO:0000256" key="3">
    <source>
        <dbReference type="ARBA" id="ARBA00022691"/>
    </source>
</evidence>
<dbReference type="Gene3D" id="1.25.40.20">
    <property type="entry name" value="Ankyrin repeat-containing domain"/>
    <property type="match status" value="1"/>
</dbReference>
<evidence type="ECO:0000256" key="4">
    <source>
        <dbReference type="ARBA" id="ARBA00022723"/>
    </source>
</evidence>
<evidence type="ECO:0000256" key="11">
    <source>
        <dbReference type="SAM" id="MobiDB-lite"/>
    </source>
</evidence>
<evidence type="ECO:0000256" key="6">
    <source>
        <dbReference type="ARBA" id="ARBA00022833"/>
    </source>
</evidence>
<feature type="region of interest" description="Disordered" evidence="11">
    <location>
        <begin position="390"/>
        <end position="423"/>
    </location>
</feature>
<feature type="binding site" evidence="10">
    <location>
        <position position="1028"/>
    </location>
    <ligand>
        <name>S-adenosyl-L-methionine</name>
        <dbReference type="ChEBI" id="CHEBI:59789"/>
    </ligand>
</feature>
<dbReference type="InterPro" id="IPR037278">
    <property type="entry name" value="ARFGAP/RecO"/>
</dbReference>
<gene>
    <name evidence="15" type="ORF">OKIOD_LOCUS7475</name>
</gene>
<feature type="compositionally biased region" description="Basic residues" evidence="11">
    <location>
        <begin position="767"/>
        <end position="782"/>
    </location>
</feature>
<sequence length="1163" mass="130760">MTFYGVNAIELTTQKPDYKFVSKVESVLTPWRKNSFHHKKLWKALYAQPAQDSNLKVDFKTTVAHNKTDEPFTKITFDDDSSLTLKAENLEFNYMIPLAIEGKLEENLDRNVRKSLITLFNGGDHQNLSCKAMKEARKSLERVAEAKDEKLARYLAMTNTAKREWEIKEAHQDFVSLRKSFQNLALDYTFRQNVFHFEHRNVILSALGQIMNAYQAYHKECAAATAVVQPELLELSQRQQELQMQQESLSSRWIKEQESAQGQTDQGVYTCPNADGKMENPGKAIIEGYLYKKSHTKERSWSQFRSWQRRWFRVKDGHFQYTKRGSFEFETVTADIRLCNVRASPDLDKHERRFCFEIQLPTRAMQLQAESTAIRDAWVRGLNSAISVQHNQAESNQASKSSNKNATKNTPTKPPRNEQPPRLASKLISNGLKEIVAIEGNDICADCGAKEPSWSSTNLGITICIQCSGTHRALGVHLSKVRSLTLDSWELETLSIMKRLGNAKVNRFLEYKLPVNQKIEQACSAGSRTEFIHKKYVEKSWTADIVDIATNSKQMGLLKSPAKSPTNMNIDCYLKYAIEEGNFPTILAATFAGASPTANIGSETPLHVAVSTKSLLTSELLLMNGAQVNQQVPTLNDGTVLKRAIKMNDIAMVSLLLKRRASIELKDSSGKTAIDWAQESEDAYVLTTLRFKKMTDLLMQDGGNQQTEQQLSQMIKENLLAGIKEELLGKRTIKPSRDDILSTPDSCAGSTSEEDTLSYASDFASSKRAHAQNKKKARRKGTPKSVVFNERKSKQTKLIYKLVIESLKYRTVLEELLKKTQIGKEIKGQGPGLGKLSCVETCHSVLKNGLTLMKVKRKANCNEDLLPKDVTTHMPKYARVNMLAGKSVKEVEMSLQESFNILRPSPHEFVQSALDMSAKDVVVDPSLSGLFAFHSSTNIADLILNKEGFLIIQDRASCLPPFVLAPKIGETVLDCTAAPGNKTHQLASCVGRSGKVIACEADPKRFRLLSTRMKQLYAGEIVDSKLQDYLKIDVNQKPWSDCTKIMLDPSCSGSGMAHRRLMQEEDSKERIESLAKFQEEALLKATTFPNAKEITYSTCSTHDRENNEVVNAVIEKAPNWEIANAFERVKTFCKDDVTKTISVQPFTSATNGFFVALLRRKEK</sequence>
<dbReference type="Pfam" id="PF00023">
    <property type="entry name" value="Ank"/>
    <property type="match status" value="1"/>
</dbReference>
<dbReference type="EMBL" id="OU015569">
    <property type="protein sequence ID" value="CAG5098721.1"/>
    <property type="molecule type" value="Genomic_DNA"/>
</dbReference>
<dbReference type="Pfam" id="PF00169">
    <property type="entry name" value="PH"/>
    <property type="match status" value="1"/>
</dbReference>
<evidence type="ECO:0000313" key="15">
    <source>
        <dbReference type="EMBL" id="CAG5098721.1"/>
    </source>
</evidence>
<dbReference type="SUPFAM" id="SSF48403">
    <property type="entry name" value="Ankyrin repeat"/>
    <property type="match status" value="1"/>
</dbReference>
<dbReference type="InterPro" id="IPR038508">
    <property type="entry name" value="ArfGAP_dom_sf"/>
</dbReference>
<dbReference type="InterPro" id="IPR001849">
    <property type="entry name" value="PH_domain"/>
</dbReference>
<evidence type="ECO:0000256" key="1">
    <source>
        <dbReference type="ARBA" id="ARBA00022603"/>
    </source>
</evidence>
<dbReference type="InterPro" id="IPR049560">
    <property type="entry name" value="MeTrfase_RsmB-F_NOP2_cat"/>
</dbReference>
<keyword evidence="8" id="KW-0040">ANK repeat</keyword>
<evidence type="ECO:0000259" key="13">
    <source>
        <dbReference type="PROSITE" id="PS50115"/>
    </source>
</evidence>
<dbReference type="Gene3D" id="2.30.29.30">
    <property type="entry name" value="Pleckstrin-homology domain (PH domain)/Phosphotyrosine-binding domain (PTB)"/>
    <property type="match status" value="1"/>
</dbReference>
<dbReference type="PROSITE" id="PS50115">
    <property type="entry name" value="ARFGAP"/>
    <property type="match status" value="1"/>
</dbReference>
<dbReference type="SUPFAM" id="SSF53335">
    <property type="entry name" value="S-adenosyl-L-methionine-dependent methyltransferases"/>
    <property type="match status" value="1"/>
</dbReference>
<keyword evidence="7 10" id="KW-0694">RNA-binding</keyword>
<dbReference type="SMART" id="SM00248">
    <property type="entry name" value="ANK"/>
    <property type="match status" value="2"/>
</dbReference>
<comment type="caution">
    <text evidence="10">Lacks conserved residue(s) required for the propagation of feature annotation.</text>
</comment>
<feature type="region of interest" description="Disordered" evidence="11">
    <location>
        <begin position="765"/>
        <end position="785"/>
    </location>
</feature>
<dbReference type="SMART" id="SM00105">
    <property type="entry name" value="ArfGap"/>
    <property type="match status" value="1"/>
</dbReference>
<keyword evidence="4" id="KW-0479">Metal-binding</keyword>
<proteinExistence type="inferred from homology"/>
<evidence type="ECO:0000259" key="12">
    <source>
        <dbReference type="PROSITE" id="PS50003"/>
    </source>
</evidence>
<keyword evidence="5 9" id="KW-0863">Zinc-finger</keyword>
<dbReference type="InterPro" id="IPR001678">
    <property type="entry name" value="MeTrfase_RsmB-F_NOP2_dom"/>
</dbReference>